<accession>A0A7V1D204</accession>
<dbReference type="Proteomes" id="UP000886188">
    <property type="component" value="Unassembled WGS sequence"/>
</dbReference>
<dbReference type="PANTHER" id="PTHR36573">
    <property type="entry name" value="INTERMEMBRANE PHOSPHOLIPID TRANSPORT SYSTEM BINDING PROTEIN MLAC"/>
    <property type="match status" value="1"/>
</dbReference>
<dbReference type="Gene3D" id="3.10.450.710">
    <property type="entry name" value="Tgt2/MlaC"/>
    <property type="match status" value="1"/>
</dbReference>
<dbReference type="InterPro" id="IPR042245">
    <property type="entry name" value="Tgt2/MlaC_sf"/>
</dbReference>
<dbReference type="InterPro" id="IPR008869">
    <property type="entry name" value="MlaC/ttg2D"/>
</dbReference>
<dbReference type="EMBL" id="DRGM01000187">
    <property type="protein sequence ID" value="HEA18476.1"/>
    <property type="molecule type" value="Genomic_DNA"/>
</dbReference>
<dbReference type="PANTHER" id="PTHR36573:SF1">
    <property type="entry name" value="INTERMEMBRANE PHOSPHOLIPID TRANSPORT SYSTEM BINDING PROTEIN MLAC"/>
    <property type="match status" value="1"/>
</dbReference>
<gene>
    <name evidence="2" type="ORF">ENH88_18935</name>
</gene>
<reference evidence="2" key="1">
    <citation type="journal article" date="2020" name="mSystems">
        <title>Genome- and Community-Level Interaction Insights into Carbon Utilization and Element Cycling Functions of Hydrothermarchaeota in Hydrothermal Sediment.</title>
        <authorList>
            <person name="Zhou Z."/>
            <person name="Liu Y."/>
            <person name="Xu W."/>
            <person name="Pan J."/>
            <person name="Luo Z.H."/>
            <person name="Li M."/>
        </authorList>
    </citation>
    <scope>NUCLEOTIDE SEQUENCE [LARGE SCALE GENOMIC DNA]</scope>
    <source>
        <strain evidence="2">HyVt-346</strain>
    </source>
</reference>
<dbReference type="Pfam" id="PF05494">
    <property type="entry name" value="MlaC"/>
    <property type="match status" value="1"/>
</dbReference>
<comment type="caution">
    <text evidence="2">The sequence shown here is derived from an EMBL/GenBank/DDBJ whole genome shotgun (WGS) entry which is preliminary data.</text>
</comment>
<sequence>MTLLSRYILFISLFFSASLFAQAQPSPHQLLTQVGDQLFSEIGKINSQGTASKGDMAQIVEQYLMPNIDVKFVSYKLLGKHIKGIEREQATAFIRAVEHYLTTTYASALMKYTGQEIKFAQSSDTTAGDFATVKTQIIDANAPTIDLHFKLRQGKDGSWKVYDIVAEGISLLSAKQKEVIQRISEVGLDQVTAELNSK</sequence>
<name>A0A7V1D204_9GAMM</name>
<feature type="signal peptide" evidence="1">
    <location>
        <begin position="1"/>
        <end position="23"/>
    </location>
</feature>
<protein>
    <submittedName>
        <fullName evidence="2">ABC transporter substrate-binding protein</fullName>
    </submittedName>
</protein>
<dbReference type="RefSeq" id="WP_304184692.1">
    <property type="nucleotide sequence ID" value="NZ_DRGM01000187.1"/>
</dbReference>
<feature type="chain" id="PRO_5031144373" evidence="1">
    <location>
        <begin position="24"/>
        <end position="198"/>
    </location>
</feature>
<evidence type="ECO:0000256" key="1">
    <source>
        <dbReference type="SAM" id="SignalP"/>
    </source>
</evidence>
<keyword evidence="1" id="KW-0732">Signal</keyword>
<proteinExistence type="predicted"/>
<evidence type="ECO:0000313" key="2">
    <source>
        <dbReference type="EMBL" id="HEA18476.1"/>
    </source>
</evidence>
<dbReference type="PIRSF" id="PIRSF004649">
    <property type="entry name" value="MlaC"/>
    <property type="match status" value="1"/>
</dbReference>
<dbReference type="AlphaFoldDB" id="A0A7V1D204"/>
<organism evidence="2">
    <name type="scientific">Pseudoalteromonas prydzensis</name>
    <dbReference type="NCBI Taxonomy" id="182141"/>
    <lineage>
        <taxon>Bacteria</taxon>
        <taxon>Pseudomonadati</taxon>
        <taxon>Pseudomonadota</taxon>
        <taxon>Gammaproteobacteria</taxon>
        <taxon>Alteromonadales</taxon>
        <taxon>Pseudoalteromonadaceae</taxon>
        <taxon>Pseudoalteromonas</taxon>
    </lineage>
</organism>